<evidence type="ECO:0000313" key="1">
    <source>
        <dbReference type="EMBL" id="KAK9104820.1"/>
    </source>
</evidence>
<sequence length="65" mass="7205">MAERWCITVKAWVLRSSSKVLGENNFVETLGTHCIKKTESQSPTKFMLDSLTGIVSVTGDNCRSL</sequence>
<name>A0AAP0I1M9_9MAGN</name>
<protein>
    <submittedName>
        <fullName evidence="1">Uncharacterized protein</fullName>
    </submittedName>
</protein>
<accession>A0AAP0I1M9</accession>
<proteinExistence type="predicted"/>
<comment type="caution">
    <text evidence="1">The sequence shown here is derived from an EMBL/GenBank/DDBJ whole genome shotgun (WGS) entry which is preliminary data.</text>
</comment>
<organism evidence="1 2">
    <name type="scientific">Stephania cephalantha</name>
    <dbReference type="NCBI Taxonomy" id="152367"/>
    <lineage>
        <taxon>Eukaryota</taxon>
        <taxon>Viridiplantae</taxon>
        <taxon>Streptophyta</taxon>
        <taxon>Embryophyta</taxon>
        <taxon>Tracheophyta</taxon>
        <taxon>Spermatophyta</taxon>
        <taxon>Magnoliopsida</taxon>
        <taxon>Ranunculales</taxon>
        <taxon>Menispermaceae</taxon>
        <taxon>Menispermoideae</taxon>
        <taxon>Cissampelideae</taxon>
        <taxon>Stephania</taxon>
    </lineage>
</organism>
<dbReference type="EMBL" id="JBBNAG010000009">
    <property type="protein sequence ID" value="KAK9104820.1"/>
    <property type="molecule type" value="Genomic_DNA"/>
</dbReference>
<keyword evidence="2" id="KW-1185">Reference proteome</keyword>
<dbReference type="Proteomes" id="UP001419268">
    <property type="component" value="Unassembled WGS sequence"/>
</dbReference>
<gene>
    <name evidence="1" type="ORF">Scep_021664</name>
</gene>
<reference evidence="1 2" key="1">
    <citation type="submission" date="2024-01" db="EMBL/GenBank/DDBJ databases">
        <title>Genome assemblies of Stephania.</title>
        <authorList>
            <person name="Yang L."/>
        </authorList>
    </citation>
    <scope>NUCLEOTIDE SEQUENCE [LARGE SCALE GENOMIC DNA]</scope>
    <source>
        <strain evidence="1">JXDWG</strain>
        <tissue evidence="1">Leaf</tissue>
    </source>
</reference>
<dbReference type="AlphaFoldDB" id="A0AAP0I1M9"/>
<evidence type="ECO:0000313" key="2">
    <source>
        <dbReference type="Proteomes" id="UP001419268"/>
    </source>
</evidence>